<dbReference type="InterPro" id="IPR033721">
    <property type="entry name" value="ProRS_core_arch_euk"/>
</dbReference>
<feature type="domain" description="WHEP-TRS" evidence="9">
    <location>
        <begin position="829"/>
        <end position="885"/>
    </location>
</feature>
<dbReference type="Pfam" id="PF00749">
    <property type="entry name" value="tRNA-synt_1c"/>
    <property type="match status" value="1"/>
</dbReference>
<dbReference type="GO" id="GO:0005524">
    <property type="term" value="F:ATP binding"/>
    <property type="evidence" value="ECO:0007669"/>
    <property type="project" value="UniProtKB-KW"/>
</dbReference>
<dbReference type="FunFam" id="3.30.930.10:FF:000007">
    <property type="entry name" value="Bifunctional glutamate/proline--tRNA ligase"/>
    <property type="match status" value="1"/>
</dbReference>
<dbReference type="InterPro" id="IPR020058">
    <property type="entry name" value="Glu/Gln-tRNA-synth_Ib_cat-dom"/>
</dbReference>
<gene>
    <name evidence="10" type="ORF">BEMITA_LOCUS10327</name>
</gene>
<feature type="compositionally biased region" description="Basic and acidic residues" evidence="7">
    <location>
        <begin position="907"/>
        <end position="924"/>
    </location>
</feature>
<dbReference type="GO" id="GO:0006433">
    <property type="term" value="P:prolyl-tRNA aminoacylation"/>
    <property type="evidence" value="ECO:0007669"/>
    <property type="project" value="InterPro"/>
</dbReference>
<dbReference type="GO" id="GO:0005737">
    <property type="term" value="C:cytoplasm"/>
    <property type="evidence" value="ECO:0007669"/>
    <property type="project" value="InterPro"/>
</dbReference>
<dbReference type="Gene3D" id="1.20.1050.130">
    <property type="match status" value="1"/>
</dbReference>
<feature type="domain" description="WHEP-TRS" evidence="9">
    <location>
        <begin position="756"/>
        <end position="812"/>
    </location>
</feature>
<dbReference type="FunFam" id="3.40.50.800:FF:000005">
    <property type="entry name" value="bifunctional glutamate/proline--tRNA ligase"/>
    <property type="match status" value="1"/>
</dbReference>
<dbReference type="Gene3D" id="3.30.110.30">
    <property type="entry name" value="C-terminal domain of ProRS"/>
    <property type="match status" value="1"/>
</dbReference>
<dbReference type="InterPro" id="IPR004154">
    <property type="entry name" value="Anticodon-bd"/>
</dbReference>
<dbReference type="PROSITE" id="PS00178">
    <property type="entry name" value="AA_TRNA_LIGASE_I"/>
    <property type="match status" value="1"/>
</dbReference>
<dbReference type="Pfam" id="PF03950">
    <property type="entry name" value="tRNA-synt_1c_C"/>
    <property type="match status" value="1"/>
</dbReference>
<organism evidence="10 11">
    <name type="scientific">Bemisia tabaci</name>
    <name type="common">Sweetpotato whitefly</name>
    <name type="synonym">Aleurodes tabaci</name>
    <dbReference type="NCBI Taxonomy" id="7038"/>
    <lineage>
        <taxon>Eukaryota</taxon>
        <taxon>Metazoa</taxon>
        <taxon>Ecdysozoa</taxon>
        <taxon>Arthropoda</taxon>
        <taxon>Hexapoda</taxon>
        <taxon>Insecta</taxon>
        <taxon>Pterygota</taxon>
        <taxon>Neoptera</taxon>
        <taxon>Paraneoptera</taxon>
        <taxon>Hemiptera</taxon>
        <taxon>Sternorrhyncha</taxon>
        <taxon>Aleyrodoidea</taxon>
        <taxon>Aleyrodidae</taxon>
        <taxon>Aleyrodinae</taxon>
        <taxon>Bemisia</taxon>
    </lineage>
</organism>
<dbReference type="Gene3D" id="3.90.800.10">
    <property type="entry name" value="Glutamyl-tRNA Synthetase, Domain 3"/>
    <property type="match status" value="1"/>
</dbReference>
<dbReference type="PANTHER" id="PTHR43382">
    <property type="entry name" value="PROLYL-TRNA SYNTHETASE"/>
    <property type="match status" value="1"/>
</dbReference>
<dbReference type="Pfam" id="PF00458">
    <property type="entry name" value="WHEP-TRS"/>
    <property type="match status" value="2"/>
</dbReference>
<dbReference type="Pfam" id="PF00587">
    <property type="entry name" value="tRNA-synt_2b"/>
    <property type="match status" value="1"/>
</dbReference>
<feature type="region of interest" description="Disordered" evidence="7">
    <location>
        <begin position="173"/>
        <end position="198"/>
    </location>
</feature>
<keyword evidence="6" id="KW-0030">Aminoacyl-tRNA synthetase</keyword>
<dbReference type="InterPro" id="IPR004499">
    <property type="entry name" value="Pro-tRNA-ligase_IIa_arc-type"/>
</dbReference>
<dbReference type="InterPro" id="IPR017449">
    <property type="entry name" value="Pro-tRNA_synth_II"/>
</dbReference>
<dbReference type="GO" id="GO:0017101">
    <property type="term" value="C:aminoacyl-tRNA synthetase multienzyme complex"/>
    <property type="evidence" value="ECO:0007669"/>
    <property type="project" value="TreeGrafter"/>
</dbReference>
<dbReference type="PANTHER" id="PTHR43382:SF2">
    <property type="entry name" value="BIFUNCTIONAL GLUTAMATE_PROLINE--TRNA LIGASE"/>
    <property type="match status" value="1"/>
</dbReference>
<feature type="compositionally biased region" description="Polar residues" evidence="7">
    <location>
        <begin position="886"/>
        <end position="895"/>
    </location>
</feature>
<dbReference type="NCBIfam" id="TIGR00408">
    <property type="entry name" value="proS_fam_I"/>
    <property type="match status" value="1"/>
</dbReference>
<dbReference type="PROSITE" id="PS51185">
    <property type="entry name" value="WHEP_TRS_2"/>
    <property type="match status" value="2"/>
</dbReference>
<dbReference type="GO" id="GO:0004827">
    <property type="term" value="F:proline-tRNA ligase activity"/>
    <property type="evidence" value="ECO:0007669"/>
    <property type="project" value="InterPro"/>
</dbReference>
<keyword evidence="4" id="KW-0694">RNA-binding</keyword>
<dbReference type="SMART" id="SM00946">
    <property type="entry name" value="ProRS-C_1"/>
    <property type="match status" value="1"/>
</dbReference>
<dbReference type="InterPro" id="IPR036282">
    <property type="entry name" value="Glutathione-S-Trfase_C_sf"/>
</dbReference>
<evidence type="ECO:0000259" key="8">
    <source>
        <dbReference type="PROSITE" id="PS50862"/>
    </source>
</evidence>
<dbReference type="Pfam" id="PF03129">
    <property type="entry name" value="HGTP_anticodon"/>
    <property type="match status" value="1"/>
</dbReference>
<keyword evidence="2" id="KW-0547">Nucleotide-binding</keyword>
<evidence type="ECO:0000256" key="3">
    <source>
        <dbReference type="ARBA" id="ARBA00022840"/>
    </source>
</evidence>
<name>A0A9P0AI32_BEMTA</name>
<sequence>MGKKLLPLLADPQDPPLGALVVVEIIYKSMPVFVDWNAKETSLTVIPNVKFTTDVSICRYLAKFNQDFKLFGESDIVGLEVDQWLTFSIGPLKCNVEFPSAISYLNQVLAIRTYLVDNKLTVADICVWAALYPNSQWNKLIEDGKAPAHVLRWYNFINSLECVTAAVARLPSSDMSSNKKSKPESAPKSQSSASERKQEGKFLKLPNAEKGHVVVRFPPEASGYLHIGHAKAALLNQYYQQEFEGKLIMRFDDTNPAKEKVDFEKVILEDVEMLKIKPDIFTRTSDHFEKLLELCEKMLQEGKAYVDDTDPEVMKNEREKRVESANRNNDVEKNMKMWKEMKEGSEFGQKCCVRAKIDMQSANGCMRDPTMYRCKNEPHPCHGNKYKVYPTYDFACPVVDSIEGVTHALRTTEYQDRDEQFYWFIEALGLRKPHIEAYSRLNMTHTVLSKRKLTWFVDNKIVDGWDDPRMPTVRGVLRHGMTVEGLRQFILAQGSSRSVVFMEWDKIWAFNKKVIDPVAPRYSAVEMSFTPVFVKGVNKSTATVAKHPKNPDIGSRNIVLDSKIIIDSEDANALKEAENTTFIGWGNLKITKINKENGNVTSVEAEPNLENKDFKNTLKLSWLAENEENTPCLFVYCDHLMSKAVLGKDEDFKDFINTNSKVVKAMIGDPDLKTLKKSDIIQIQRKGFFICDEPYKSASANNAVESPVVLMYIPDGHSKPMATSGIQKPDPATNKAKETQSKSAKNSSSKKDSTSAPEKILELIQEQGDKIRKLKGDKADKTVITAEVQVLLGLKEDFKKATGLEWKPGITLEPASCPAKTSTTSDAGAPEEILEKIQVQGDKIRILKADKADKAAITAEVQILLGLKEEFKKATGLEWKPGITLSASGNQTGTQGAAPVKPAQTSAKEKKEKPAKGKPVKEKTPPAAVSDSKNAALKKQTRLGLEARKEDNLADWYSQIITKGELIEYYDVSGCYILRPNAFAIWEVIQSWLDKELKKLGVKNCYFPIFVSKAVLEKEKDHISDFAPEVAWVTKSGSSDMAEPIAIRPTSETVMYPAYAKWIQSHRDLPIKLNQWNNVVRWEFKHPQPFIRTREFLWQEGHSAYASRADAEEEVLQILGLYEKIYSDLLAIPVVRGKKTNKEKFAGGDYTTTVEAFVSASGRAVQGATSHFLGQNFSKMFEIIYEDPETQEKKFVFQNSWGITTRTIGVMIMVHGDNQGLVIPPRVASVQVVIVPCGISASMKDDEKKELYKSCSDLASQLQESGVKVESDFRENYSPGWKFNSWELKGVPVRVELGPKDMKNNQFVAVRRDTNEKIVFSRSKAVEDVKTLLDTIQSSMLQRAKDDLNSHIKLCKDWANFCSYLDGKNIILSPFCGEISCEDKIKESSARDDTEVAGAPAMGAKSLCIPFDQPKEGISATDKCINPSCSNKPQFYTLFGRSY</sequence>
<feature type="domain" description="Aminoacyl-transfer RNA synthetases class-II family profile" evidence="8">
    <location>
        <begin position="974"/>
        <end position="1224"/>
    </location>
</feature>
<dbReference type="InterPro" id="IPR011035">
    <property type="entry name" value="Ribosomal_bL25/Gln-tRNA_synth"/>
</dbReference>
<dbReference type="SUPFAM" id="SSF52954">
    <property type="entry name" value="Class II aaRS ABD-related"/>
    <property type="match status" value="1"/>
</dbReference>
<keyword evidence="1" id="KW-0436">Ligase</keyword>
<dbReference type="SUPFAM" id="SSF64586">
    <property type="entry name" value="C-terminal domain of ProRS"/>
    <property type="match status" value="1"/>
</dbReference>
<evidence type="ECO:0000313" key="10">
    <source>
        <dbReference type="EMBL" id="CAH0391735.1"/>
    </source>
</evidence>
<dbReference type="SMART" id="SM00991">
    <property type="entry name" value="WHEP-TRS"/>
    <property type="match status" value="2"/>
</dbReference>
<keyword evidence="11" id="KW-1185">Reference proteome</keyword>
<dbReference type="InterPro" id="IPR020056">
    <property type="entry name" value="Rbsml_bL25/Gln-tRNA_synth_N"/>
</dbReference>
<dbReference type="InterPro" id="IPR049437">
    <property type="entry name" value="tRNA-synt_1c_C2"/>
</dbReference>
<dbReference type="GO" id="GO:0003723">
    <property type="term" value="F:RNA binding"/>
    <property type="evidence" value="ECO:0007669"/>
    <property type="project" value="UniProtKB-KW"/>
</dbReference>
<dbReference type="SUPFAM" id="SSF47060">
    <property type="entry name" value="S15/NS1 RNA-binding domain"/>
    <property type="match status" value="2"/>
</dbReference>
<dbReference type="PRINTS" id="PR00987">
    <property type="entry name" value="TRNASYNTHGLU"/>
</dbReference>
<dbReference type="Gene3D" id="2.40.240.10">
    <property type="entry name" value="Ribosomal Protein L25, Chain P"/>
    <property type="match status" value="2"/>
</dbReference>
<dbReference type="EMBL" id="OU963867">
    <property type="protein sequence ID" value="CAH0391735.1"/>
    <property type="molecule type" value="Genomic_DNA"/>
</dbReference>
<dbReference type="HAMAP" id="MF_02076">
    <property type="entry name" value="Glu_tRNA_synth_type2"/>
    <property type="match status" value="1"/>
</dbReference>
<dbReference type="Proteomes" id="UP001152759">
    <property type="component" value="Chromosome 6"/>
</dbReference>
<evidence type="ECO:0000256" key="7">
    <source>
        <dbReference type="SAM" id="MobiDB-lite"/>
    </source>
</evidence>
<dbReference type="SUPFAM" id="SSF52374">
    <property type="entry name" value="Nucleotidylyl transferase"/>
    <property type="match status" value="1"/>
</dbReference>
<reference evidence="10" key="1">
    <citation type="submission" date="2021-12" db="EMBL/GenBank/DDBJ databases">
        <authorList>
            <person name="King R."/>
        </authorList>
    </citation>
    <scope>NUCLEOTIDE SEQUENCE</scope>
</reference>
<dbReference type="CDD" id="cd10309">
    <property type="entry name" value="GST_C_GluProRS_N"/>
    <property type="match status" value="1"/>
</dbReference>
<dbReference type="CDD" id="cd00807">
    <property type="entry name" value="GlnRS_core"/>
    <property type="match status" value="1"/>
</dbReference>
<dbReference type="Gene3D" id="1.10.287.10">
    <property type="entry name" value="S15/NS1, RNA-binding"/>
    <property type="match status" value="2"/>
</dbReference>
<dbReference type="InterPro" id="IPR000738">
    <property type="entry name" value="WHEP-TRS_dom"/>
</dbReference>
<dbReference type="InterPro" id="IPR014729">
    <property type="entry name" value="Rossmann-like_a/b/a_fold"/>
</dbReference>
<dbReference type="NCBIfam" id="TIGR00463">
    <property type="entry name" value="gltX_arch"/>
    <property type="match status" value="1"/>
</dbReference>
<evidence type="ECO:0000256" key="6">
    <source>
        <dbReference type="ARBA" id="ARBA00023146"/>
    </source>
</evidence>
<evidence type="ECO:0000259" key="9">
    <source>
        <dbReference type="PROSITE" id="PS51185"/>
    </source>
</evidence>
<feature type="region of interest" description="Disordered" evidence="7">
    <location>
        <begin position="886"/>
        <end position="935"/>
    </location>
</feature>
<dbReference type="PROSITE" id="PS50862">
    <property type="entry name" value="AA_TRNA_LIGASE_II"/>
    <property type="match status" value="1"/>
</dbReference>
<dbReference type="InterPro" id="IPR016061">
    <property type="entry name" value="Pro-tRNA_ligase_II_C"/>
</dbReference>
<accession>A0A9P0AI32</accession>
<dbReference type="InterPro" id="IPR009068">
    <property type="entry name" value="uS15_NS1_RNA-bd_sf"/>
</dbReference>
<evidence type="ECO:0000256" key="2">
    <source>
        <dbReference type="ARBA" id="ARBA00022741"/>
    </source>
</evidence>
<keyword evidence="5" id="KW-0648">Protein biosynthesis</keyword>
<dbReference type="InterPro" id="IPR045864">
    <property type="entry name" value="aa-tRNA-synth_II/BPL/LPL"/>
</dbReference>
<dbReference type="InterPro" id="IPR020061">
    <property type="entry name" value="Glu_tRNA_lig_a-bdl"/>
</dbReference>
<protein>
    <recommendedName>
        <fullName evidence="12">Prolyl-tRNA synthetase</fullName>
    </recommendedName>
</protein>
<dbReference type="FunFam" id="1.10.1160.10:FF:000001">
    <property type="entry name" value="Glutamine--tRNA ligase"/>
    <property type="match status" value="1"/>
</dbReference>
<dbReference type="SUPFAM" id="SSF55681">
    <property type="entry name" value="Class II aaRS and biotin synthetases"/>
    <property type="match status" value="1"/>
</dbReference>
<dbReference type="Gene3D" id="3.40.50.800">
    <property type="entry name" value="Anticodon-binding domain"/>
    <property type="match status" value="1"/>
</dbReference>
<evidence type="ECO:0000256" key="5">
    <source>
        <dbReference type="ARBA" id="ARBA00022917"/>
    </source>
</evidence>
<dbReference type="CDD" id="cd00778">
    <property type="entry name" value="ProRS_core_arch_euk"/>
    <property type="match status" value="1"/>
</dbReference>
<dbReference type="InterPro" id="IPR053836">
    <property type="entry name" value="Arc1-like_N"/>
</dbReference>
<dbReference type="FunFam" id="3.40.50.620:FF:000070">
    <property type="entry name" value="Bifunctional glutamate/proline--tRNA ligase"/>
    <property type="match status" value="1"/>
</dbReference>
<dbReference type="InterPro" id="IPR002314">
    <property type="entry name" value="aa-tRNA-synt_IIb"/>
</dbReference>
<dbReference type="Pfam" id="PF09180">
    <property type="entry name" value="ProRS-C_1"/>
    <property type="match status" value="1"/>
</dbReference>
<evidence type="ECO:0000313" key="11">
    <source>
        <dbReference type="Proteomes" id="UP001152759"/>
    </source>
</evidence>
<proteinExistence type="inferred from homology"/>
<dbReference type="Gene3D" id="1.10.1160.10">
    <property type="entry name" value="Glutamyl-trna Synthetase, Domain 2"/>
    <property type="match status" value="1"/>
</dbReference>
<dbReference type="GO" id="GO:0006424">
    <property type="term" value="P:glutamyl-tRNA aminoacylation"/>
    <property type="evidence" value="ECO:0007669"/>
    <property type="project" value="InterPro"/>
</dbReference>
<feature type="region of interest" description="Disordered" evidence="7">
    <location>
        <begin position="720"/>
        <end position="758"/>
    </location>
</feature>
<dbReference type="FunFam" id="3.90.800.10:FF:000001">
    <property type="entry name" value="Glutamine--tRNA ligase"/>
    <property type="match status" value="1"/>
</dbReference>
<dbReference type="SUPFAM" id="SSF47616">
    <property type="entry name" value="GST C-terminal domain-like"/>
    <property type="match status" value="1"/>
</dbReference>
<evidence type="ECO:0000256" key="1">
    <source>
        <dbReference type="ARBA" id="ARBA00022598"/>
    </source>
</evidence>
<dbReference type="Pfam" id="PF21972">
    <property type="entry name" value="Arc1p_N_like"/>
    <property type="match status" value="1"/>
</dbReference>
<evidence type="ECO:0000256" key="4">
    <source>
        <dbReference type="ARBA" id="ARBA00022884"/>
    </source>
</evidence>
<dbReference type="InterPro" id="IPR001412">
    <property type="entry name" value="aa-tRNA-synth_I_CS"/>
</dbReference>
<keyword evidence="3" id="KW-0067">ATP-binding</keyword>
<dbReference type="CDD" id="cd00862">
    <property type="entry name" value="ProRS_anticodon_zinc"/>
    <property type="match status" value="1"/>
</dbReference>
<dbReference type="Gene3D" id="3.30.930.10">
    <property type="entry name" value="Bira Bifunctional Protein, Domain 2"/>
    <property type="match status" value="1"/>
</dbReference>
<dbReference type="InterPro" id="IPR020059">
    <property type="entry name" value="Glu/Gln-tRNA-synth_Ib_codon-bd"/>
</dbReference>
<dbReference type="InterPro" id="IPR006195">
    <property type="entry name" value="aa-tRNA-synth_II"/>
</dbReference>
<dbReference type="InterPro" id="IPR036621">
    <property type="entry name" value="Anticodon-bd_dom_sf"/>
</dbReference>
<dbReference type="InterPro" id="IPR004526">
    <property type="entry name" value="Glu-tRNA-synth_arc/euk"/>
</dbReference>
<dbReference type="GO" id="GO:0004818">
    <property type="term" value="F:glutamate-tRNA ligase activity"/>
    <property type="evidence" value="ECO:0007669"/>
    <property type="project" value="InterPro"/>
</dbReference>
<dbReference type="Gene3D" id="3.40.50.620">
    <property type="entry name" value="HUPs"/>
    <property type="match status" value="1"/>
</dbReference>
<dbReference type="SUPFAM" id="SSF50715">
    <property type="entry name" value="Ribosomal protein L25-like"/>
    <property type="match status" value="1"/>
</dbReference>
<dbReference type="HAMAP" id="MF_01571">
    <property type="entry name" value="Pro_tRNA_synth_type3"/>
    <property type="match status" value="1"/>
</dbReference>
<dbReference type="Pfam" id="PF20974">
    <property type="entry name" value="tRNA-synt_1c_C2"/>
    <property type="match status" value="1"/>
</dbReference>
<dbReference type="CDD" id="cd00936">
    <property type="entry name" value="WEPRS_RNA"/>
    <property type="match status" value="2"/>
</dbReference>
<evidence type="ECO:0008006" key="12">
    <source>
        <dbReference type="Google" id="ProtNLM"/>
    </source>
</evidence>
<dbReference type="InterPro" id="IPR000924">
    <property type="entry name" value="Glu/Gln-tRNA-synth"/>
</dbReference>
<dbReference type="FunFam" id="3.30.110.30:FF:000001">
    <property type="entry name" value="Bifunctional glutamate/proline--tRNA ligase"/>
    <property type="match status" value="1"/>
</dbReference>